<feature type="domain" description="J" evidence="3">
    <location>
        <begin position="49"/>
        <end position="120"/>
    </location>
</feature>
<dbReference type="GO" id="GO:0005789">
    <property type="term" value="C:endoplasmic reticulum membrane"/>
    <property type="evidence" value="ECO:0007669"/>
    <property type="project" value="TreeGrafter"/>
</dbReference>
<dbReference type="Proteomes" id="UP000019335">
    <property type="component" value="Chromosome 9"/>
</dbReference>
<comment type="caution">
    <text evidence="4">The sequence shown here is derived from an EMBL/GenBank/DDBJ whole genome shotgun (WGS) entry which is preliminary data.</text>
</comment>
<feature type="compositionally biased region" description="Basic and acidic residues" evidence="2">
    <location>
        <begin position="275"/>
        <end position="288"/>
    </location>
</feature>
<dbReference type="AlphaFoldDB" id="W7TZV7"/>
<evidence type="ECO:0000313" key="4">
    <source>
        <dbReference type="EMBL" id="EWM26211.1"/>
    </source>
</evidence>
<protein>
    <submittedName>
        <fullName evidence="4">Molecular chaperone</fullName>
    </submittedName>
</protein>
<organism evidence="4 5">
    <name type="scientific">Nannochloropsis gaditana</name>
    <dbReference type="NCBI Taxonomy" id="72520"/>
    <lineage>
        <taxon>Eukaryota</taxon>
        <taxon>Sar</taxon>
        <taxon>Stramenopiles</taxon>
        <taxon>Ochrophyta</taxon>
        <taxon>Eustigmatophyceae</taxon>
        <taxon>Eustigmatales</taxon>
        <taxon>Monodopsidaceae</taxon>
        <taxon>Nannochloropsis</taxon>
    </lineage>
</organism>
<accession>W7TZV7</accession>
<dbReference type="InterPro" id="IPR001623">
    <property type="entry name" value="DnaJ_domain"/>
</dbReference>
<gene>
    <name evidence="4" type="ORF">Naga_100025g39</name>
</gene>
<feature type="region of interest" description="Disordered" evidence="2">
    <location>
        <begin position="230"/>
        <end position="288"/>
    </location>
</feature>
<dbReference type="Gene3D" id="1.10.287.110">
    <property type="entry name" value="DnaJ domain"/>
    <property type="match status" value="1"/>
</dbReference>
<dbReference type="CDD" id="cd06257">
    <property type="entry name" value="DnaJ"/>
    <property type="match status" value="1"/>
</dbReference>
<dbReference type="GO" id="GO:0030544">
    <property type="term" value="F:Hsp70 protein binding"/>
    <property type="evidence" value="ECO:0007669"/>
    <property type="project" value="TreeGrafter"/>
</dbReference>
<name>W7TZV7_9STRA</name>
<keyword evidence="1" id="KW-0175">Coiled coil</keyword>
<dbReference type="PANTHER" id="PTHR43908:SF3">
    <property type="entry name" value="AT29763P-RELATED"/>
    <property type="match status" value="1"/>
</dbReference>
<dbReference type="GO" id="GO:0071218">
    <property type="term" value="P:cellular response to misfolded protein"/>
    <property type="evidence" value="ECO:0007669"/>
    <property type="project" value="TreeGrafter"/>
</dbReference>
<dbReference type="SMART" id="SM00271">
    <property type="entry name" value="DnaJ"/>
    <property type="match status" value="1"/>
</dbReference>
<dbReference type="PRINTS" id="PR00625">
    <property type="entry name" value="JDOMAIN"/>
</dbReference>
<evidence type="ECO:0000256" key="2">
    <source>
        <dbReference type="SAM" id="MobiDB-lite"/>
    </source>
</evidence>
<feature type="coiled-coil region" evidence="1">
    <location>
        <begin position="182"/>
        <end position="217"/>
    </location>
</feature>
<evidence type="ECO:0000313" key="5">
    <source>
        <dbReference type="Proteomes" id="UP000019335"/>
    </source>
</evidence>
<feature type="compositionally biased region" description="Low complexity" evidence="2">
    <location>
        <begin position="152"/>
        <end position="161"/>
    </location>
</feature>
<dbReference type="PANTHER" id="PTHR43908">
    <property type="entry name" value="AT29763P-RELATED"/>
    <property type="match status" value="1"/>
</dbReference>
<dbReference type="PROSITE" id="PS50076">
    <property type="entry name" value="DNAJ_2"/>
    <property type="match status" value="1"/>
</dbReference>
<feature type="compositionally biased region" description="Polar residues" evidence="2">
    <location>
        <begin position="19"/>
        <end position="35"/>
    </location>
</feature>
<dbReference type="Pfam" id="PF00226">
    <property type="entry name" value="DnaJ"/>
    <property type="match status" value="1"/>
</dbReference>
<feature type="region of interest" description="Disordered" evidence="2">
    <location>
        <begin position="121"/>
        <end position="162"/>
    </location>
</feature>
<keyword evidence="5" id="KW-1185">Reference proteome</keyword>
<feature type="region of interest" description="Disordered" evidence="2">
    <location>
        <begin position="1"/>
        <end position="35"/>
    </location>
</feature>
<dbReference type="InterPro" id="IPR051100">
    <property type="entry name" value="DnaJ_subfamily_B/C"/>
</dbReference>
<evidence type="ECO:0000256" key="1">
    <source>
        <dbReference type="SAM" id="Coils"/>
    </source>
</evidence>
<dbReference type="SUPFAM" id="SSF46565">
    <property type="entry name" value="Chaperone J-domain"/>
    <property type="match status" value="1"/>
</dbReference>
<sequence>MSRDCAVASQYLGVPSRSPPSKTCSQNPELHPSDQQQRMHVRRVLQAQNAFEVLQLPVMCSSFATVRTAYRKFALLLHPDKNAAHEAQKAFIRLSEAYEALRDTKSQQNIIYKLNSDRERQCEGLHGRSDTSPSRKRKYGSTAASTPGKSASPKSSTTSVRKSSKSFAEVLREWENFEKQYVEELRNKQMSVEAQARKELRRSRREDVEEQQAAERRTLLAHLLANVQDDSEDDVPTALHTREGQEREIEEGLRTPRPRNTWQTFLRGRKRGRRQERVEENGARKQGI</sequence>
<dbReference type="InterPro" id="IPR036869">
    <property type="entry name" value="J_dom_sf"/>
</dbReference>
<dbReference type="OrthoDB" id="10250354at2759"/>
<reference evidence="4 5" key="1">
    <citation type="journal article" date="2014" name="Mol. Plant">
        <title>Chromosome Scale Genome Assembly and Transcriptome Profiling of Nannochloropsis gaditana in Nitrogen Depletion.</title>
        <authorList>
            <person name="Corteggiani Carpinelli E."/>
            <person name="Telatin A."/>
            <person name="Vitulo N."/>
            <person name="Forcato C."/>
            <person name="D'Angelo M."/>
            <person name="Schiavon R."/>
            <person name="Vezzi A."/>
            <person name="Giacometti G.M."/>
            <person name="Morosinotto T."/>
            <person name="Valle G."/>
        </authorList>
    </citation>
    <scope>NUCLEOTIDE SEQUENCE [LARGE SCALE GENOMIC DNA]</scope>
    <source>
        <strain evidence="4 5">B-31</strain>
    </source>
</reference>
<proteinExistence type="predicted"/>
<feature type="compositionally biased region" description="Basic and acidic residues" evidence="2">
    <location>
        <begin position="240"/>
        <end position="254"/>
    </location>
</feature>
<dbReference type="EMBL" id="AZIL01000698">
    <property type="protein sequence ID" value="EWM26211.1"/>
    <property type="molecule type" value="Genomic_DNA"/>
</dbReference>
<evidence type="ECO:0000259" key="3">
    <source>
        <dbReference type="PROSITE" id="PS50076"/>
    </source>
</evidence>